<feature type="transmembrane region" description="Helical" evidence="1">
    <location>
        <begin position="12"/>
        <end position="32"/>
    </location>
</feature>
<evidence type="ECO:0000313" key="2">
    <source>
        <dbReference type="EMBL" id="RNF52697.1"/>
    </source>
</evidence>
<dbReference type="RefSeq" id="WP_123094041.1">
    <property type="nucleotide sequence ID" value="NZ_RIZG01000001.1"/>
</dbReference>
<comment type="caution">
    <text evidence="2">The sequence shown here is derived from an EMBL/GenBank/DDBJ whole genome shotgun (WGS) entry which is preliminary data.</text>
</comment>
<name>A0A3M8Q9F1_9GAMM</name>
<accession>A0A3M8Q9F1</accession>
<reference evidence="2 3" key="1">
    <citation type="journal article" date="2012" name="Int. J. Syst. Evol. Microbiol.">
        <title>Marinomonas hwangdonensis sp. nov., isolated from seawater.</title>
        <authorList>
            <person name="Jung Y.T."/>
            <person name="Oh T.K."/>
            <person name="Yoon J.H."/>
        </authorList>
    </citation>
    <scope>NUCLEOTIDE SEQUENCE [LARGE SCALE GENOMIC DNA]</scope>
    <source>
        <strain evidence="2 3">HDW-15</strain>
    </source>
</reference>
<evidence type="ECO:0000256" key="1">
    <source>
        <dbReference type="SAM" id="Phobius"/>
    </source>
</evidence>
<keyword evidence="1" id="KW-1133">Transmembrane helix</keyword>
<keyword evidence="1" id="KW-0812">Transmembrane</keyword>
<dbReference type="AlphaFoldDB" id="A0A3M8Q9F1"/>
<gene>
    <name evidence="2" type="ORF">EBI00_00835</name>
</gene>
<sequence length="148" mass="16477">MATTVNTKAATIAKVCLFSILMLTFGPFIGQIKTPAMSPLLMHDMSNMVITQFIQQDRMTASDEHHDHHERSAGMAMDHSVMDPDAWDEQCGYCSLSHNFPFIHNTVSLALGVSPLPFSAFVEWIRSAFNVDSLFLLALKRAPPISHE</sequence>
<protein>
    <submittedName>
        <fullName evidence="2">DUF2946 domain-containing protein</fullName>
    </submittedName>
</protein>
<evidence type="ECO:0000313" key="3">
    <source>
        <dbReference type="Proteomes" id="UP000280507"/>
    </source>
</evidence>
<organism evidence="2 3">
    <name type="scientific">Marinomonas hwangdonensis</name>
    <dbReference type="NCBI Taxonomy" id="1053647"/>
    <lineage>
        <taxon>Bacteria</taxon>
        <taxon>Pseudomonadati</taxon>
        <taxon>Pseudomonadota</taxon>
        <taxon>Gammaproteobacteria</taxon>
        <taxon>Oceanospirillales</taxon>
        <taxon>Oceanospirillaceae</taxon>
        <taxon>Marinomonas</taxon>
    </lineage>
</organism>
<proteinExistence type="predicted"/>
<keyword evidence="3" id="KW-1185">Reference proteome</keyword>
<dbReference type="OrthoDB" id="6896047at2"/>
<dbReference type="Proteomes" id="UP000280507">
    <property type="component" value="Unassembled WGS sequence"/>
</dbReference>
<dbReference type="Pfam" id="PF11162">
    <property type="entry name" value="DUF2946"/>
    <property type="match status" value="1"/>
</dbReference>
<dbReference type="EMBL" id="RIZG01000001">
    <property type="protein sequence ID" value="RNF52697.1"/>
    <property type="molecule type" value="Genomic_DNA"/>
</dbReference>
<dbReference type="InterPro" id="IPR021333">
    <property type="entry name" value="DUF2946"/>
</dbReference>
<keyword evidence="1" id="KW-0472">Membrane</keyword>